<evidence type="ECO:0000256" key="1">
    <source>
        <dbReference type="SAM" id="Phobius"/>
    </source>
</evidence>
<proteinExistence type="predicted"/>
<organism evidence="2 3">
    <name type="scientific">Aspergillus phoenicis ATCC 13157</name>
    <dbReference type="NCBI Taxonomy" id="1353007"/>
    <lineage>
        <taxon>Eukaryota</taxon>
        <taxon>Fungi</taxon>
        <taxon>Dikarya</taxon>
        <taxon>Ascomycota</taxon>
        <taxon>Pezizomycotina</taxon>
        <taxon>Eurotiomycetes</taxon>
        <taxon>Eurotiomycetidae</taxon>
        <taxon>Eurotiales</taxon>
        <taxon>Aspergillaceae</taxon>
        <taxon>Aspergillus</taxon>
    </lineage>
</organism>
<sequence length="320" mass="35255">MLHTTHTARFETLAQHCSTTSASCDARILVVLLLASIAIFGLEILHGHIDVSQRDHGPRARSMHGSCSQASSLPAISAQLPVCKPMDVITWDVARHAQPISRCSTNVGSKGGQLSLDEWGPRAAPNVLQQGELLYAVRRRTFVSRPRYSCHDWNTPDQGTQNVSAGFFEITNLDIASPVLNQFSLRLHSGRATNNRPLKLTVSRSATIRTPPCTSWIKLDGRLCIMRGHFNYCCVWACLGMATIPMLRQFSMKVKLACASDLLGIGDKIGQCDQAWARYFEGLLVLVGCPFPEIESERAVPRESTPVASGDASLWEKRTR</sequence>
<dbReference type="EMBL" id="KZ851845">
    <property type="protein sequence ID" value="RDK46742.1"/>
    <property type="molecule type" value="Genomic_DNA"/>
</dbReference>
<dbReference type="AlphaFoldDB" id="A0A370PX27"/>
<feature type="transmembrane region" description="Helical" evidence="1">
    <location>
        <begin position="28"/>
        <end position="45"/>
    </location>
</feature>
<dbReference type="Proteomes" id="UP000254937">
    <property type="component" value="Unassembled WGS sequence"/>
</dbReference>
<protein>
    <submittedName>
        <fullName evidence="2">Uncharacterized protein</fullName>
    </submittedName>
</protein>
<evidence type="ECO:0000313" key="2">
    <source>
        <dbReference type="EMBL" id="RDK46742.1"/>
    </source>
</evidence>
<keyword evidence="1" id="KW-0472">Membrane</keyword>
<gene>
    <name evidence="2" type="ORF">M752DRAFT_323245</name>
</gene>
<reference evidence="2 3" key="1">
    <citation type="submission" date="2018-07" db="EMBL/GenBank/DDBJ databases">
        <title>Section-level genome sequencing of Aspergillus section Nigri to investigate inter- and intra-species variation.</title>
        <authorList>
            <consortium name="DOE Joint Genome Institute"/>
            <person name="Vesth T.C."/>
            <person name="Nybo J.L."/>
            <person name="Theobald S."/>
            <person name="Frisvad J.C."/>
            <person name="Larsen T.O."/>
            <person name="Nielsen K.F."/>
            <person name="Hoof J.B."/>
            <person name="Brandl J."/>
            <person name="Salamov A."/>
            <person name="Riley R."/>
            <person name="Gladden J.M."/>
            <person name="Phatale P."/>
            <person name="Nielsen M.T."/>
            <person name="Lyhne E.K."/>
            <person name="Kogle M.E."/>
            <person name="Strasser K."/>
            <person name="McDonnell E."/>
            <person name="Barry K."/>
            <person name="Clum A."/>
            <person name="Chen C."/>
            <person name="Nolan M."/>
            <person name="Sandor L."/>
            <person name="Kuo A."/>
            <person name="Lipzen A."/>
            <person name="Hainaut M."/>
            <person name="Drula E."/>
            <person name="Tsang A."/>
            <person name="Magnuson J.K."/>
            <person name="Henrissat B."/>
            <person name="Wiebenga A."/>
            <person name="Simmons B.A."/>
            <person name="Makela M.R."/>
            <person name="De vries R.P."/>
            <person name="Grigoriev I.V."/>
            <person name="Mortensen U.H."/>
            <person name="Baker S.E."/>
            <person name="Andersen M.R."/>
        </authorList>
    </citation>
    <scope>NUCLEOTIDE SEQUENCE [LARGE SCALE GENOMIC DNA]</scope>
    <source>
        <strain evidence="2 3">ATCC 13157</strain>
    </source>
</reference>
<keyword evidence="1" id="KW-0812">Transmembrane</keyword>
<keyword evidence="1" id="KW-1133">Transmembrane helix</keyword>
<name>A0A370PX27_ASPPH</name>
<evidence type="ECO:0000313" key="3">
    <source>
        <dbReference type="Proteomes" id="UP000254937"/>
    </source>
</evidence>
<keyword evidence="3" id="KW-1185">Reference proteome</keyword>
<accession>A0A370PX27</accession>